<organism evidence="4 5">
    <name type="scientific">Oleiharenicola lentus</name>
    <dbReference type="NCBI Taxonomy" id="2508720"/>
    <lineage>
        <taxon>Bacteria</taxon>
        <taxon>Pseudomonadati</taxon>
        <taxon>Verrucomicrobiota</taxon>
        <taxon>Opitutia</taxon>
        <taxon>Opitutales</taxon>
        <taxon>Opitutaceae</taxon>
        <taxon>Oleiharenicola</taxon>
    </lineage>
</organism>
<dbReference type="OrthoDB" id="9807535at2"/>
<dbReference type="Gene3D" id="3.30.70.1060">
    <property type="entry name" value="Dimeric alpha+beta barrel"/>
    <property type="match status" value="1"/>
</dbReference>
<keyword evidence="5" id="KW-1185">Reference proteome</keyword>
<dbReference type="SUPFAM" id="SSF54909">
    <property type="entry name" value="Dimeric alpha+beta barrel"/>
    <property type="match status" value="1"/>
</dbReference>
<dbReference type="Proteomes" id="UP000290218">
    <property type="component" value="Unassembled WGS sequence"/>
</dbReference>
<dbReference type="Pfam" id="PF03795">
    <property type="entry name" value="YCII"/>
    <property type="match status" value="1"/>
</dbReference>
<proteinExistence type="inferred from homology"/>
<evidence type="ECO:0000259" key="3">
    <source>
        <dbReference type="Pfam" id="PF03795"/>
    </source>
</evidence>
<dbReference type="PANTHER" id="PTHR35174:SF3">
    <property type="entry name" value="BLL7171 PROTEIN"/>
    <property type="match status" value="1"/>
</dbReference>
<comment type="caution">
    <text evidence="4">The sequence shown here is derived from an EMBL/GenBank/DDBJ whole genome shotgun (WGS) entry which is preliminary data.</text>
</comment>
<name>A0A4Q1CCD8_9BACT</name>
<dbReference type="PANTHER" id="PTHR35174">
    <property type="entry name" value="BLL7171 PROTEIN-RELATED"/>
    <property type="match status" value="1"/>
</dbReference>
<dbReference type="InterPro" id="IPR005545">
    <property type="entry name" value="YCII"/>
</dbReference>
<feature type="region of interest" description="Disordered" evidence="2">
    <location>
        <begin position="51"/>
        <end position="71"/>
    </location>
</feature>
<evidence type="ECO:0000313" key="5">
    <source>
        <dbReference type="Proteomes" id="UP000290218"/>
    </source>
</evidence>
<protein>
    <recommendedName>
        <fullName evidence="3">YCII-related domain-containing protein</fullName>
    </recommendedName>
</protein>
<dbReference type="EMBL" id="SDHX01000001">
    <property type="protein sequence ID" value="RXK56582.1"/>
    <property type="molecule type" value="Genomic_DNA"/>
</dbReference>
<reference evidence="4 5" key="1">
    <citation type="submission" date="2019-01" db="EMBL/GenBank/DDBJ databases">
        <title>Lacunisphaera sp. strain TWA-58.</title>
        <authorList>
            <person name="Chen W.-M."/>
        </authorList>
    </citation>
    <scope>NUCLEOTIDE SEQUENCE [LARGE SCALE GENOMIC DNA]</scope>
    <source>
        <strain evidence="4 5">TWA-58</strain>
    </source>
</reference>
<dbReference type="AlphaFoldDB" id="A0A4Q1CCD8"/>
<evidence type="ECO:0000313" key="4">
    <source>
        <dbReference type="EMBL" id="RXK56582.1"/>
    </source>
</evidence>
<accession>A0A4Q1CCD8</accession>
<dbReference type="InterPro" id="IPR011008">
    <property type="entry name" value="Dimeric_a/b-barrel"/>
</dbReference>
<gene>
    <name evidence="4" type="ORF">ESB00_12150</name>
</gene>
<comment type="similarity">
    <text evidence="1">Belongs to the YciI family.</text>
</comment>
<sequence length="130" mass="13758">MSSASFLLLIRNSGADVHAHLTPEQRTALAGQWNDWFESLAARGQVAHANPLDTGGRVVSGPRGERVTDGPYAEGKEVVGGYFHLTVATLDEATAIAKQCPGLPLGMTVEVRQVIGQSPVLPEVRGSLAR</sequence>
<evidence type="ECO:0000256" key="1">
    <source>
        <dbReference type="ARBA" id="ARBA00007689"/>
    </source>
</evidence>
<feature type="domain" description="YCII-related" evidence="3">
    <location>
        <begin position="7"/>
        <end position="112"/>
    </location>
</feature>
<dbReference type="RefSeq" id="WP_129047950.1">
    <property type="nucleotide sequence ID" value="NZ_SDHX01000001.1"/>
</dbReference>
<evidence type="ECO:0000256" key="2">
    <source>
        <dbReference type="SAM" id="MobiDB-lite"/>
    </source>
</evidence>